<feature type="transmembrane region" description="Helical" evidence="8">
    <location>
        <begin position="72"/>
        <end position="92"/>
    </location>
</feature>
<keyword evidence="7 8" id="KW-0472">Membrane</keyword>
<dbReference type="GO" id="GO:0016763">
    <property type="term" value="F:pentosyltransferase activity"/>
    <property type="evidence" value="ECO:0007669"/>
    <property type="project" value="TreeGrafter"/>
</dbReference>
<feature type="transmembrane region" description="Helical" evidence="8">
    <location>
        <begin position="151"/>
        <end position="180"/>
    </location>
</feature>
<keyword evidence="5 8" id="KW-0812">Transmembrane</keyword>
<comment type="subcellular location">
    <subcellularLocation>
        <location evidence="1">Cell membrane</location>
        <topology evidence="1">Multi-pass membrane protein</topology>
    </subcellularLocation>
</comment>
<gene>
    <name evidence="10" type="ORF">FHU29_002605</name>
</gene>
<proteinExistence type="predicted"/>
<dbReference type="GO" id="GO:0005886">
    <property type="term" value="C:plasma membrane"/>
    <property type="evidence" value="ECO:0007669"/>
    <property type="project" value="UniProtKB-SubCell"/>
</dbReference>
<evidence type="ECO:0000256" key="7">
    <source>
        <dbReference type="ARBA" id="ARBA00023136"/>
    </source>
</evidence>
<feature type="transmembrane region" description="Helical" evidence="8">
    <location>
        <begin position="294"/>
        <end position="314"/>
    </location>
</feature>
<protein>
    <recommendedName>
        <fullName evidence="9">Glycosyltransferase RgtA/B/C/D-like domain-containing protein</fullName>
    </recommendedName>
</protein>
<dbReference type="Proteomes" id="UP000567922">
    <property type="component" value="Unassembled WGS sequence"/>
</dbReference>
<keyword evidence="6 8" id="KW-1133">Transmembrane helix</keyword>
<keyword evidence="2" id="KW-1003">Cell membrane</keyword>
<keyword evidence="4" id="KW-0808">Transferase</keyword>
<dbReference type="AlphaFoldDB" id="A0A839RQ37"/>
<evidence type="ECO:0000256" key="4">
    <source>
        <dbReference type="ARBA" id="ARBA00022679"/>
    </source>
</evidence>
<dbReference type="OrthoDB" id="5166595at2"/>
<dbReference type="Pfam" id="PF13231">
    <property type="entry name" value="PMT_2"/>
    <property type="match status" value="1"/>
</dbReference>
<comment type="caution">
    <text evidence="10">The sequence shown here is derived from an EMBL/GenBank/DDBJ whole genome shotgun (WGS) entry which is preliminary data.</text>
</comment>
<dbReference type="PANTHER" id="PTHR33908">
    <property type="entry name" value="MANNOSYLTRANSFERASE YKCB-RELATED"/>
    <property type="match status" value="1"/>
</dbReference>
<feature type="transmembrane region" description="Helical" evidence="8">
    <location>
        <begin position="192"/>
        <end position="210"/>
    </location>
</feature>
<evidence type="ECO:0000313" key="10">
    <source>
        <dbReference type="EMBL" id="MBB3038156.1"/>
    </source>
</evidence>
<evidence type="ECO:0000256" key="5">
    <source>
        <dbReference type="ARBA" id="ARBA00022692"/>
    </source>
</evidence>
<dbReference type="InterPro" id="IPR038731">
    <property type="entry name" value="RgtA/B/C-like"/>
</dbReference>
<reference evidence="10 11" key="1">
    <citation type="submission" date="2020-08" db="EMBL/GenBank/DDBJ databases">
        <title>Sequencing the genomes of 1000 actinobacteria strains.</title>
        <authorList>
            <person name="Klenk H.-P."/>
        </authorList>
    </citation>
    <scope>NUCLEOTIDE SEQUENCE [LARGE SCALE GENOMIC DNA]</scope>
    <source>
        <strain evidence="10 11">DSM 45258</strain>
    </source>
</reference>
<name>A0A839RQ37_9ACTN</name>
<evidence type="ECO:0000256" key="2">
    <source>
        <dbReference type="ARBA" id="ARBA00022475"/>
    </source>
</evidence>
<dbReference type="EMBL" id="JACHWS010000002">
    <property type="protein sequence ID" value="MBB3038156.1"/>
    <property type="molecule type" value="Genomic_DNA"/>
</dbReference>
<feature type="transmembrane region" description="Helical" evidence="8">
    <location>
        <begin position="321"/>
        <end position="342"/>
    </location>
</feature>
<dbReference type="GO" id="GO:0009103">
    <property type="term" value="P:lipopolysaccharide biosynthetic process"/>
    <property type="evidence" value="ECO:0007669"/>
    <property type="project" value="UniProtKB-ARBA"/>
</dbReference>
<feature type="transmembrane region" description="Helical" evidence="8">
    <location>
        <begin position="271"/>
        <end position="288"/>
    </location>
</feature>
<evidence type="ECO:0000256" key="6">
    <source>
        <dbReference type="ARBA" id="ARBA00022989"/>
    </source>
</evidence>
<keyword evidence="3" id="KW-0328">Glycosyltransferase</keyword>
<dbReference type="InterPro" id="IPR050297">
    <property type="entry name" value="LipidA_mod_glycosyltrf_83"/>
</dbReference>
<accession>A0A839RQ37</accession>
<evidence type="ECO:0000259" key="9">
    <source>
        <dbReference type="Pfam" id="PF13231"/>
    </source>
</evidence>
<feature type="domain" description="Glycosyltransferase RgtA/B/C/D-like" evidence="9">
    <location>
        <begin position="51"/>
        <end position="210"/>
    </location>
</feature>
<dbReference type="RefSeq" id="WP_064440015.1">
    <property type="nucleotide sequence ID" value="NZ_BDDI01000006.1"/>
</dbReference>
<organism evidence="10 11">
    <name type="scientific">Hoyosella altamirensis</name>
    <dbReference type="NCBI Taxonomy" id="616997"/>
    <lineage>
        <taxon>Bacteria</taxon>
        <taxon>Bacillati</taxon>
        <taxon>Actinomycetota</taxon>
        <taxon>Actinomycetes</taxon>
        <taxon>Mycobacteriales</taxon>
        <taxon>Hoyosellaceae</taxon>
        <taxon>Hoyosella</taxon>
    </lineage>
</organism>
<evidence type="ECO:0000256" key="1">
    <source>
        <dbReference type="ARBA" id="ARBA00004651"/>
    </source>
</evidence>
<dbReference type="PANTHER" id="PTHR33908:SF11">
    <property type="entry name" value="MEMBRANE PROTEIN"/>
    <property type="match status" value="1"/>
</dbReference>
<sequence length="485" mass="52226">MERPRFAWRGTAAIAAVLFIALCAAAGGYGYHRDELYFIAAGSRPAVGYADQPPLVPLLAYMLDSLSGGSLVALRIPSAVAASAVVVVTALIAREFGAGRWGQVLAAAAMAASAVLIAVGHLLSTSTFDLLVWALLCWLVIRAVKVQGSRWLAVGAVAGIGLLTKSLVVFFLAALVAAIVIVGPRTVLRDPWMWGGVTLTVLIALPNIWWQAANGWPQFELSESIAAGGSGTSESRWLFLPFQLVLIGPLLAPIWLAGIWRLLHDPRMRSWRFFAIAYFLLAVIFLVAGGKPYYLAGMYPVLLAAGAEPVIRWLHSAVRRGLAVLAVVTTAVTSALLFLPIVPAAELHKTPIPAINYDAGETIGWREFTATIDAAHRGTEDTGTIVLAGNYGEAGAIEKFLPHIPVFSGHNSYWSWGPPPERDAPFLAVGYPEDMLRGLCNNLQHAATIDNQVNLDNDEQGRPVWLCTDRSAQWDAVWPSLRRIG</sequence>
<keyword evidence="11" id="KW-1185">Reference proteome</keyword>
<feature type="transmembrane region" description="Helical" evidence="8">
    <location>
        <begin position="238"/>
        <end position="259"/>
    </location>
</feature>
<evidence type="ECO:0000256" key="3">
    <source>
        <dbReference type="ARBA" id="ARBA00022676"/>
    </source>
</evidence>
<evidence type="ECO:0000313" key="11">
    <source>
        <dbReference type="Proteomes" id="UP000567922"/>
    </source>
</evidence>
<evidence type="ECO:0000256" key="8">
    <source>
        <dbReference type="SAM" id="Phobius"/>
    </source>
</evidence>